<dbReference type="Gene3D" id="2.20.25.10">
    <property type="match status" value="2"/>
</dbReference>
<comment type="subcellular location">
    <subcellularLocation>
        <location evidence="1">Nucleus</location>
        <location evidence="1">Nucleolus</location>
    </subcellularLocation>
</comment>
<accession>A0A7S2ZP66</accession>
<dbReference type="GO" id="GO:0006367">
    <property type="term" value="P:transcription initiation at RNA polymerase II promoter"/>
    <property type="evidence" value="ECO:0007669"/>
    <property type="project" value="TreeGrafter"/>
</dbReference>
<dbReference type="CDD" id="cd10508">
    <property type="entry name" value="Zn-ribbon_RPB9"/>
    <property type="match status" value="1"/>
</dbReference>
<feature type="binding site" evidence="7">
    <location>
        <position position="111"/>
    </location>
    <ligand>
        <name>Zn(2+)</name>
        <dbReference type="ChEBI" id="CHEBI:29105"/>
        <label>2</label>
    </ligand>
</feature>
<evidence type="ECO:0000256" key="7">
    <source>
        <dbReference type="PIRSR" id="PIRSR005586-1"/>
    </source>
</evidence>
<dbReference type="PANTHER" id="PTHR11239">
    <property type="entry name" value="DNA-DIRECTED RNA POLYMERASE"/>
    <property type="match status" value="1"/>
</dbReference>
<dbReference type="GO" id="GO:0006283">
    <property type="term" value="P:transcription-coupled nucleotide-excision repair"/>
    <property type="evidence" value="ECO:0007669"/>
    <property type="project" value="TreeGrafter"/>
</dbReference>
<evidence type="ECO:0000256" key="5">
    <source>
        <dbReference type="ARBA" id="ARBA00023242"/>
    </source>
</evidence>
<evidence type="ECO:0000313" key="11">
    <source>
        <dbReference type="EMBL" id="CAE0045839.1"/>
    </source>
</evidence>
<dbReference type="Pfam" id="PF01096">
    <property type="entry name" value="Zn_ribbon_TFIIS"/>
    <property type="match status" value="1"/>
</dbReference>
<dbReference type="InterPro" id="IPR001529">
    <property type="entry name" value="Zn_ribbon_RPB9"/>
</dbReference>
<feature type="binding site" evidence="7">
    <location>
        <position position="86"/>
    </location>
    <ligand>
        <name>Zn(2+)</name>
        <dbReference type="ChEBI" id="CHEBI:29105"/>
        <label>2</label>
    </ligand>
</feature>
<dbReference type="AlphaFoldDB" id="A0A7S2ZP66"/>
<sequence>MGVKFCGECSNMLYPTEDKALRRSTKQRSLIYSCRSCGNKETVTDLSEPVYRHVIAHQASEVTQETYDVTADPTLPRTYETACRNCGHKEAVYFQVPVGKNDDMLVLHFVCVNCRENWFSSDD</sequence>
<dbReference type="SUPFAM" id="SSF57783">
    <property type="entry name" value="Zinc beta-ribbon"/>
    <property type="match status" value="2"/>
</dbReference>
<dbReference type="GO" id="GO:0005730">
    <property type="term" value="C:nucleolus"/>
    <property type="evidence" value="ECO:0007669"/>
    <property type="project" value="UniProtKB-SubCell"/>
</dbReference>
<evidence type="ECO:0000256" key="1">
    <source>
        <dbReference type="ARBA" id="ARBA00004604"/>
    </source>
</evidence>
<keyword evidence="2 7" id="KW-0479">Metal-binding</keyword>
<dbReference type="GO" id="GO:0003676">
    <property type="term" value="F:nucleic acid binding"/>
    <property type="evidence" value="ECO:0007669"/>
    <property type="project" value="InterPro"/>
</dbReference>
<feature type="binding site" evidence="7">
    <location>
        <position position="37"/>
    </location>
    <ligand>
        <name>Zn(2+)</name>
        <dbReference type="ChEBI" id="CHEBI:29105"/>
        <label>1</label>
    </ligand>
</feature>
<organism evidence="11">
    <name type="scientific">Rhodosorus marinus</name>
    <dbReference type="NCBI Taxonomy" id="101924"/>
    <lineage>
        <taxon>Eukaryota</taxon>
        <taxon>Rhodophyta</taxon>
        <taxon>Stylonematophyceae</taxon>
        <taxon>Stylonematales</taxon>
        <taxon>Stylonemataceae</taxon>
        <taxon>Rhodosorus</taxon>
    </lineage>
</organism>
<dbReference type="InterPro" id="IPR012164">
    <property type="entry name" value="Rpa12/Rpb9/Rpc10/TFS"/>
</dbReference>
<feature type="binding site" evidence="7">
    <location>
        <position position="6"/>
    </location>
    <ligand>
        <name>Zn(2+)</name>
        <dbReference type="ChEBI" id="CHEBI:29105"/>
        <label>1</label>
    </ligand>
</feature>
<evidence type="ECO:0000256" key="3">
    <source>
        <dbReference type="ARBA" id="ARBA00022771"/>
    </source>
</evidence>
<keyword evidence="6 9" id="KW-0804">Transcription</keyword>
<feature type="binding site" evidence="7">
    <location>
        <position position="34"/>
    </location>
    <ligand>
        <name>Zn(2+)</name>
        <dbReference type="ChEBI" id="CHEBI:29105"/>
        <label>1</label>
    </ligand>
</feature>
<comment type="similarity">
    <text evidence="6 9">Belongs to the archaeal rpoM/eukaryotic RPA12/RPB9/RPC11 RNA polymerase family.</text>
</comment>
<evidence type="ECO:0000256" key="6">
    <source>
        <dbReference type="PIRNR" id="PIRNR005586"/>
    </source>
</evidence>
<dbReference type="GO" id="GO:0001193">
    <property type="term" value="P:maintenance of transcriptional fidelity during transcription elongation by RNA polymerase II"/>
    <property type="evidence" value="ECO:0007669"/>
    <property type="project" value="TreeGrafter"/>
</dbReference>
<feature type="zinc finger region" description="C4-type" evidence="8">
    <location>
        <begin position="6"/>
        <end position="37"/>
    </location>
</feature>
<feature type="binding site" evidence="7">
    <location>
        <position position="114"/>
    </location>
    <ligand>
        <name>Zn(2+)</name>
        <dbReference type="ChEBI" id="CHEBI:29105"/>
        <label>2</label>
    </ligand>
</feature>
<dbReference type="Pfam" id="PF02150">
    <property type="entry name" value="Zn_ribbon_RPB9"/>
    <property type="match status" value="1"/>
</dbReference>
<dbReference type="SMART" id="SM00440">
    <property type="entry name" value="ZnF_C2C2"/>
    <property type="match status" value="1"/>
</dbReference>
<dbReference type="GO" id="GO:0005665">
    <property type="term" value="C:RNA polymerase II, core complex"/>
    <property type="evidence" value="ECO:0007669"/>
    <property type="project" value="TreeGrafter"/>
</dbReference>
<evidence type="ECO:0000256" key="8">
    <source>
        <dbReference type="PIRSR" id="PIRSR005586-2"/>
    </source>
</evidence>
<feature type="binding site" evidence="7">
    <location>
        <position position="9"/>
    </location>
    <ligand>
        <name>Zn(2+)</name>
        <dbReference type="ChEBI" id="CHEBI:29105"/>
        <label>1</label>
    </ligand>
</feature>
<dbReference type="GO" id="GO:0008270">
    <property type="term" value="F:zinc ion binding"/>
    <property type="evidence" value="ECO:0007669"/>
    <property type="project" value="UniProtKB-KW"/>
</dbReference>
<feature type="domain" description="TFIIS-type" evidence="10">
    <location>
        <begin position="79"/>
        <end position="119"/>
    </location>
</feature>
<dbReference type="PROSITE" id="PS51133">
    <property type="entry name" value="ZF_TFIIS_2"/>
    <property type="match status" value="1"/>
</dbReference>
<dbReference type="PIRSF" id="PIRSF005586">
    <property type="entry name" value="RNApol_RpoM"/>
    <property type="match status" value="1"/>
</dbReference>
<dbReference type="SMART" id="SM00661">
    <property type="entry name" value="RPOL9"/>
    <property type="match status" value="1"/>
</dbReference>
<keyword evidence="6 9" id="KW-0240">DNA-directed RNA polymerase</keyword>
<dbReference type="PANTHER" id="PTHR11239:SF1">
    <property type="entry name" value="DNA-DIRECTED RNA POLYMERASE II SUBUNIT RPB9"/>
    <property type="match status" value="1"/>
</dbReference>
<proteinExistence type="inferred from homology"/>
<dbReference type="InterPro" id="IPR001222">
    <property type="entry name" value="Znf_TFIIS"/>
</dbReference>
<dbReference type="GO" id="GO:0003899">
    <property type="term" value="F:DNA-directed RNA polymerase activity"/>
    <property type="evidence" value="ECO:0007669"/>
    <property type="project" value="InterPro"/>
</dbReference>
<name>A0A7S2ZP66_9RHOD</name>
<evidence type="ECO:0000256" key="4">
    <source>
        <dbReference type="ARBA" id="ARBA00022833"/>
    </source>
</evidence>
<dbReference type="InterPro" id="IPR034012">
    <property type="entry name" value="Zn_ribbon_RPB9_C"/>
</dbReference>
<reference evidence="11" key="1">
    <citation type="submission" date="2021-01" db="EMBL/GenBank/DDBJ databases">
        <authorList>
            <person name="Corre E."/>
            <person name="Pelletier E."/>
            <person name="Niang G."/>
            <person name="Scheremetjew M."/>
            <person name="Finn R."/>
            <person name="Kale V."/>
            <person name="Holt S."/>
            <person name="Cochrane G."/>
            <person name="Meng A."/>
            <person name="Brown T."/>
            <person name="Cohen L."/>
        </authorList>
    </citation>
    <scope>NUCLEOTIDE SEQUENCE</scope>
    <source>
        <strain evidence="11">CCMP 769</strain>
    </source>
</reference>
<comment type="function">
    <text evidence="6">DNA-dependent RNA polymerase catalyzes the transcription of DNA into RNA using the four ribonucleoside triphosphates as substrates.</text>
</comment>
<protein>
    <recommendedName>
        <fullName evidence="6">DNA-directed RNA polymerase subunit</fullName>
    </recommendedName>
</protein>
<keyword evidence="4 7" id="KW-0862">Zinc</keyword>
<evidence type="ECO:0000256" key="9">
    <source>
        <dbReference type="RuleBase" id="RU003474"/>
    </source>
</evidence>
<evidence type="ECO:0000259" key="10">
    <source>
        <dbReference type="PROSITE" id="PS51133"/>
    </source>
</evidence>
<dbReference type="EMBL" id="HBHW01017887">
    <property type="protein sequence ID" value="CAE0045839.1"/>
    <property type="molecule type" value="Transcribed_RNA"/>
</dbReference>
<feature type="binding site" evidence="7">
    <location>
        <position position="83"/>
    </location>
    <ligand>
        <name>Zn(2+)</name>
        <dbReference type="ChEBI" id="CHEBI:29105"/>
        <label>2</label>
    </ligand>
</feature>
<keyword evidence="5 6" id="KW-0539">Nucleus</keyword>
<keyword evidence="3 8" id="KW-0863">Zinc-finger</keyword>
<evidence type="ECO:0000256" key="2">
    <source>
        <dbReference type="ARBA" id="ARBA00022723"/>
    </source>
</evidence>
<gene>
    <name evidence="11" type="ORF">RMAR00112_LOCUS13814</name>
</gene>